<evidence type="ECO:0000313" key="2">
    <source>
        <dbReference type="Proteomes" id="UP000050863"/>
    </source>
</evidence>
<name>A0A0R3L576_9BRAD</name>
<dbReference type="Proteomes" id="UP000050863">
    <property type="component" value="Unassembled WGS sequence"/>
</dbReference>
<keyword evidence="2" id="KW-1185">Reference proteome</keyword>
<reference evidence="1 2" key="1">
    <citation type="submission" date="2014-03" db="EMBL/GenBank/DDBJ databases">
        <title>Bradyrhizobium valentinum sp. nov., isolated from effective nodules of Lupinus mariae-josephae, a lupine endemic of basic-lime soils in Eastern Spain.</title>
        <authorList>
            <person name="Duran D."/>
            <person name="Rey L."/>
            <person name="Navarro A."/>
            <person name="Busquets A."/>
            <person name="Imperial J."/>
            <person name="Ruiz-Argueso T."/>
        </authorList>
    </citation>
    <scope>NUCLEOTIDE SEQUENCE [LARGE SCALE GENOMIC DNA]</scope>
    <source>
        <strain evidence="1 2">PAC68</strain>
    </source>
</reference>
<protein>
    <submittedName>
        <fullName evidence="1">Uncharacterized protein</fullName>
    </submittedName>
</protein>
<dbReference type="OrthoDB" id="8239668at2"/>
<dbReference type="RefSeq" id="WP_057838616.1">
    <property type="nucleotide sequence ID" value="NZ_LLXZ01000168.1"/>
</dbReference>
<sequence length="80" mass="8864">MTTGKTTAELTELAEEALRSQPGCETASVPAVRGLPNIREGRNWEIPNVVLGDSLISDVDRAVITVHRRLGRKYHLVRNQ</sequence>
<dbReference type="AlphaFoldDB" id="A0A0R3L576"/>
<evidence type="ECO:0000313" key="1">
    <source>
        <dbReference type="EMBL" id="KRR00645.1"/>
    </source>
</evidence>
<dbReference type="STRING" id="280332.CQ12_33665"/>
<dbReference type="EMBL" id="LLXZ01000168">
    <property type="protein sequence ID" value="KRR00645.1"/>
    <property type="molecule type" value="Genomic_DNA"/>
</dbReference>
<gene>
    <name evidence="1" type="ORF">CQ12_33665</name>
</gene>
<organism evidence="1 2">
    <name type="scientific">Bradyrhizobium jicamae</name>
    <dbReference type="NCBI Taxonomy" id="280332"/>
    <lineage>
        <taxon>Bacteria</taxon>
        <taxon>Pseudomonadati</taxon>
        <taxon>Pseudomonadota</taxon>
        <taxon>Alphaproteobacteria</taxon>
        <taxon>Hyphomicrobiales</taxon>
        <taxon>Nitrobacteraceae</taxon>
        <taxon>Bradyrhizobium</taxon>
    </lineage>
</organism>
<comment type="caution">
    <text evidence="1">The sequence shown here is derived from an EMBL/GenBank/DDBJ whole genome shotgun (WGS) entry which is preliminary data.</text>
</comment>
<proteinExistence type="predicted"/>
<accession>A0A0R3L576</accession>